<name>A0A8K0XME3_9AGAR</name>
<comment type="caution">
    <text evidence="4">The sequence shown here is derived from an EMBL/GenBank/DDBJ whole genome shotgun (WGS) entry which is preliminary data.</text>
</comment>
<evidence type="ECO:0000256" key="2">
    <source>
        <dbReference type="SAM" id="MobiDB-lite"/>
    </source>
</evidence>
<evidence type="ECO:0000256" key="1">
    <source>
        <dbReference type="ARBA" id="ARBA00022729"/>
    </source>
</evidence>
<dbReference type="EMBL" id="JAEVFJ010000029">
    <property type="protein sequence ID" value="KAH8093257.1"/>
    <property type="molecule type" value="Genomic_DNA"/>
</dbReference>
<dbReference type="InterPro" id="IPR052982">
    <property type="entry name" value="SRP1/TIP1-like"/>
</dbReference>
<protein>
    <recommendedName>
        <fullName evidence="3">Yeast cell wall synthesis Kre9/Knh1-like N-terminal domain-containing protein</fullName>
    </recommendedName>
</protein>
<keyword evidence="1" id="KW-0732">Signal</keyword>
<evidence type="ECO:0000259" key="3">
    <source>
        <dbReference type="Pfam" id="PF10342"/>
    </source>
</evidence>
<dbReference type="InterPro" id="IPR018466">
    <property type="entry name" value="Kre9/Knh1-like_N"/>
</dbReference>
<feature type="compositionally biased region" description="Low complexity" evidence="2">
    <location>
        <begin position="148"/>
        <end position="166"/>
    </location>
</feature>
<dbReference type="AlphaFoldDB" id="A0A8K0XME3"/>
<keyword evidence="5" id="KW-1185">Reference proteome</keyword>
<feature type="non-terminal residue" evidence="4">
    <location>
        <position position="166"/>
    </location>
</feature>
<proteinExistence type="predicted"/>
<gene>
    <name evidence="4" type="ORF">BXZ70DRAFT_874227</name>
</gene>
<dbReference type="PANTHER" id="PTHR40633:SF1">
    <property type="entry name" value="GPI ANCHORED SERINE-THREONINE RICH PROTEIN (AFU_ORTHOLOGUE AFUA_1G03630)"/>
    <property type="match status" value="1"/>
</dbReference>
<organism evidence="4 5">
    <name type="scientific">Cristinia sonorae</name>
    <dbReference type="NCBI Taxonomy" id="1940300"/>
    <lineage>
        <taxon>Eukaryota</taxon>
        <taxon>Fungi</taxon>
        <taxon>Dikarya</taxon>
        <taxon>Basidiomycota</taxon>
        <taxon>Agaricomycotina</taxon>
        <taxon>Agaricomycetes</taxon>
        <taxon>Agaricomycetidae</taxon>
        <taxon>Agaricales</taxon>
        <taxon>Pleurotineae</taxon>
        <taxon>Stephanosporaceae</taxon>
        <taxon>Cristinia</taxon>
    </lineage>
</organism>
<dbReference type="OrthoDB" id="2432613at2759"/>
<feature type="domain" description="Yeast cell wall synthesis Kre9/Knh1-like N-terminal" evidence="3">
    <location>
        <begin position="4"/>
        <end position="96"/>
    </location>
</feature>
<reference evidence="4" key="1">
    <citation type="journal article" date="2021" name="New Phytol.">
        <title>Evolutionary innovations through gain and loss of genes in the ectomycorrhizal Boletales.</title>
        <authorList>
            <person name="Wu G."/>
            <person name="Miyauchi S."/>
            <person name="Morin E."/>
            <person name="Kuo A."/>
            <person name="Drula E."/>
            <person name="Varga T."/>
            <person name="Kohler A."/>
            <person name="Feng B."/>
            <person name="Cao Y."/>
            <person name="Lipzen A."/>
            <person name="Daum C."/>
            <person name="Hundley H."/>
            <person name="Pangilinan J."/>
            <person name="Johnson J."/>
            <person name="Barry K."/>
            <person name="LaButti K."/>
            <person name="Ng V."/>
            <person name="Ahrendt S."/>
            <person name="Min B."/>
            <person name="Choi I.G."/>
            <person name="Park H."/>
            <person name="Plett J.M."/>
            <person name="Magnuson J."/>
            <person name="Spatafora J.W."/>
            <person name="Nagy L.G."/>
            <person name="Henrissat B."/>
            <person name="Grigoriev I.V."/>
            <person name="Yang Z.L."/>
            <person name="Xu J."/>
            <person name="Martin F.M."/>
        </authorList>
    </citation>
    <scope>NUCLEOTIDE SEQUENCE</scope>
    <source>
        <strain evidence="4">KKN 215</strain>
    </source>
</reference>
<dbReference type="Pfam" id="PF10342">
    <property type="entry name" value="Kre9_KNH"/>
    <property type="match status" value="1"/>
</dbReference>
<feature type="non-terminal residue" evidence="4">
    <location>
        <position position="1"/>
    </location>
</feature>
<dbReference type="Proteomes" id="UP000813824">
    <property type="component" value="Unassembled WGS sequence"/>
</dbReference>
<dbReference type="PANTHER" id="PTHR40633">
    <property type="entry name" value="MATRIX PROTEIN, PUTATIVE (AFU_ORTHOLOGUE AFUA_8G05410)-RELATED"/>
    <property type="match status" value="1"/>
</dbReference>
<evidence type="ECO:0000313" key="5">
    <source>
        <dbReference type="Proteomes" id="UP000813824"/>
    </source>
</evidence>
<feature type="region of interest" description="Disordered" evidence="2">
    <location>
        <begin position="102"/>
        <end position="166"/>
    </location>
</feature>
<evidence type="ECO:0000313" key="4">
    <source>
        <dbReference type="EMBL" id="KAH8093257.1"/>
    </source>
</evidence>
<sequence length="166" mass="17192">PSEPGPGDVYQEGGDCKIVWEVDASGTWKEMNIELMSGSNLEMNHITTVATIDGTDPAKTTFTYPCPQVTPNSAIYFYQFTSPASKETYWTTRFTIAAADGATTPPANEEQANGDKIPWGVGALEDPTLATPPPPPAGSAPGAGGNQTVSANSTSSSSTSLATTTG</sequence>
<accession>A0A8K0XME3</accession>